<dbReference type="InterPro" id="IPR020373">
    <property type="entry name" value="Kgd4/YMR-31"/>
</dbReference>
<feature type="compositionally biased region" description="Basic and acidic residues" evidence="4">
    <location>
        <begin position="42"/>
        <end position="52"/>
    </location>
</feature>
<keyword evidence="6" id="KW-1185">Reference proteome</keyword>
<evidence type="ECO:0000313" key="6">
    <source>
        <dbReference type="Proteomes" id="UP000245768"/>
    </source>
</evidence>
<dbReference type="GO" id="GO:0004591">
    <property type="term" value="F:oxoglutarate dehydrogenase (succinyl-transferring) activity"/>
    <property type="evidence" value="ECO:0007669"/>
    <property type="project" value="TreeGrafter"/>
</dbReference>
<feature type="compositionally biased region" description="Basic residues" evidence="4">
    <location>
        <begin position="1"/>
        <end position="11"/>
    </location>
</feature>
<dbReference type="OrthoDB" id="2116030at2759"/>
<accession>A0A316YGH9</accession>
<dbReference type="GO" id="GO:0006103">
    <property type="term" value="P:2-oxoglutarate metabolic process"/>
    <property type="evidence" value="ECO:0007669"/>
    <property type="project" value="InterPro"/>
</dbReference>
<evidence type="ECO:0000256" key="4">
    <source>
        <dbReference type="SAM" id="MobiDB-lite"/>
    </source>
</evidence>
<feature type="compositionally biased region" description="Gly residues" evidence="4">
    <location>
        <begin position="74"/>
        <end position="85"/>
    </location>
</feature>
<dbReference type="InParanoid" id="A0A316YGH9"/>
<keyword evidence="2" id="KW-0496">Mitochondrion</keyword>
<dbReference type="EMBL" id="KZ819638">
    <property type="protein sequence ID" value="PWN88329.1"/>
    <property type="molecule type" value="Genomic_DNA"/>
</dbReference>
<reference evidence="5 6" key="1">
    <citation type="journal article" date="2018" name="Mol. Biol. Evol.">
        <title>Broad Genomic Sampling Reveals a Smut Pathogenic Ancestry of the Fungal Clade Ustilaginomycotina.</title>
        <authorList>
            <person name="Kijpornyongpan T."/>
            <person name="Mondo S.J."/>
            <person name="Barry K."/>
            <person name="Sandor L."/>
            <person name="Lee J."/>
            <person name="Lipzen A."/>
            <person name="Pangilinan J."/>
            <person name="LaButti K."/>
            <person name="Hainaut M."/>
            <person name="Henrissat B."/>
            <person name="Grigoriev I.V."/>
            <person name="Spatafora J.W."/>
            <person name="Aime M.C."/>
        </authorList>
    </citation>
    <scope>NUCLEOTIDE SEQUENCE [LARGE SCALE GENOMIC DNA]</scope>
    <source>
        <strain evidence="5 6">MCA 4198</strain>
    </source>
</reference>
<dbReference type="PANTHER" id="PTHR31601">
    <property type="entry name" value="28S RIBOSOMAL PROTEIN S36, MITOCHONDRIAL"/>
    <property type="match status" value="1"/>
</dbReference>
<protein>
    <submittedName>
        <fullName evidence="5">Uncharacterized protein</fullName>
    </submittedName>
</protein>
<dbReference type="PANTHER" id="PTHR31601:SF2">
    <property type="entry name" value="ALPHA-KETOGLUTARATE DEHYDROGENASE COMPONENT 4"/>
    <property type="match status" value="1"/>
</dbReference>
<organism evidence="5 6">
    <name type="scientific">Acaromyces ingoldii</name>
    <dbReference type="NCBI Taxonomy" id="215250"/>
    <lineage>
        <taxon>Eukaryota</taxon>
        <taxon>Fungi</taxon>
        <taxon>Dikarya</taxon>
        <taxon>Basidiomycota</taxon>
        <taxon>Ustilaginomycotina</taxon>
        <taxon>Exobasidiomycetes</taxon>
        <taxon>Exobasidiales</taxon>
        <taxon>Cryptobasidiaceae</taxon>
        <taxon>Acaromyces</taxon>
    </lineage>
</organism>
<proteinExistence type="inferred from homology"/>
<comment type="subcellular location">
    <subcellularLocation>
        <location evidence="1">Mitochondrion</location>
    </subcellularLocation>
</comment>
<feature type="region of interest" description="Disordered" evidence="4">
    <location>
        <begin position="1"/>
        <end position="102"/>
    </location>
</feature>
<gene>
    <name evidence="5" type="ORF">FA10DRAFT_268529</name>
</gene>
<dbReference type="GO" id="GO:0005739">
    <property type="term" value="C:mitochondrion"/>
    <property type="evidence" value="ECO:0007669"/>
    <property type="project" value="UniProtKB-SubCell"/>
</dbReference>
<evidence type="ECO:0000256" key="1">
    <source>
        <dbReference type="ARBA" id="ARBA00004173"/>
    </source>
</evidence>
<evidence type="ECO:0000256" key="2">
    <source>
        <dbReference type="ARBA" id="ARBA00023128"/>
    </source>
</evidence>
<evidence type="ECO:0000256" key="3">
    <source>
        <dbReference type="ARBA" id="ARBA00043970"/>
    </source>
</evidence>
<evidence type="ECO:0000313" key="5">
    <source>
        <dbReference type="EMBL" id="PWN88329.1"/>
    </source>
</evidence>
<dbReference type="RefSeq" id="XP_025375527.1">
    <property type="nucleotide sequence ID" value="XM_025522371.1"/>
</dbReference>
<sequence length="133" mass="14482">MLRTIVRRARVHQPMIKFPERHNGSSSSEPHTPHPHPAAPKEVAKSFDHFQEVFKSGPHFDPSKVEQSSPSQGKSGGGGDGGKTKGGLMASDNPEAVDDVTQLPARFWKTPALEWEEKEMEAVMSGGATLVQK</sequence>
<dbReference type="Proteomes" id="UP000245768">
    <property type="component" value="Unassembled WGS sequence"/>
</dbReference>
<dbReference type="Pfam" id="PF10937">
    <property type="entry name" value="Kgd4-YMR31"/>
    <property type="match status" value="1"/>
</dbReference>
<comment type="similarity">
    <text evidence="3">Belongs to the alpha-ketoglutarate dehydrogenase component 4 family.</text>
</comment>
<dbReference type="GeneID" id="37044287"/>
<dbReference type="AlphaFoldDB" id="A0A316YGH9"/>
<name>A0A316YGH9_9BASI</name>